<keyword evidence="7" id="KW-1185">Reference proteome</keyword>
<dbReference type="PANTHER" id="PTHR22893:SF125">
    <property type="entry name" value="NADH:FLAVIN OXIDOREDUCTASE_NADH OXIDASE N-TERMINAL DOMAIN-CONTAINING PROTEIN"/>
    <property type="match status" value="1"/>
</dbReference>
<dbReference type="AlphaFoldDB" id="A0A8R7P936"/>
<dbReference type="InterPro" id="IPR013785">
    <property type="entry name" value="Aldolase_TIM"/>
</dbReference>
<sequence length="152" mass="17515">LQESSTECHQRRFRRRGDPRRQRVPHQAVPQGQCQRPRRRLRWQPGELVPLCVGGGWHRRQGGGSHRVGIRLSPFMDYMDSHDSDPHALGLHMATKLSDHDILYLHMIKPRMALVNGRPVVPHRLLPYREAFKGTFIANGGYDREEGDKAVT</sequence>
<evidence type="ECO:0000313" key="6">
    <source>
        <dbReference type="EnsemblPlants" id="TuG1812G0200000319.01.T01"/>
    </source>
</evidence>
<evidence type="ECO:0000256" key="2">
    <source>
        <dbReference type="ARBA" id="ARBA00022643"/>
    </source>
</evidence>
<dbReference type="EnsemblPlants" id="TuG1812G0200000319.01.T01">
    <property type="protein sequence ID" value="TuG1812G0200000319.01.T01"/>
    <property type="gene ID" value="TuG1812G0200000319.01"/>
</dbReference>
<dbReference type="GO" id="GO:0010181">
    <property type="term" value="F:FMN binding"/>
    <property type="evidence" value="ECO:0007669"/>
    <property type="project" value="InterPro"/>
</dbReference>
<dbReference type="InterPro" id="IPR045247">
    <property type="entry name" value="Oye-like"/>
</dbReference>
<dbReference type="GO" id="GO:0016491">
    <property type="term" value="F:oxidoreductase activity"/>
    <property type="evidence" value="ECO:0007669"/>
    <property type="project" value="UniProtKB-KW"/>
</dbReference>
<evidence type="ECO:0000256" key="5">
    <source>
        <dbReference type="SAM" id="MobiDB-lite"/>
    </source>
</evidence>
<evidence type="ECO:0000256" key="1">
    <source>
        <dbReference type="ARBA" id="ARBA00022630"/>
    </source>
</evidence>
<feature type="compositionally biased region" description="Basic residues" evidence="5">
    <location>
        <begin position="11"/>
        <end position="24"/>
    </location>
</feature>
<name>A0A8R7P936_TRIUA</name>
<evidence type="ECO:0000313" key="7">
    <source>
        <dbReference type="Proteomes" id="UP000015106"/>
    </source>
</evidence>
<dbReference type="SUPFAM" id="SSF51395">
    <property type="entry name" value="FMN-linked oxidoreductases"/>
    <property type="match status" value="1"/>
</dbReference>
<keyword evidence="4" id="KW-0560">Oxidoreductase</keyword>
<keyword evidence="3" id="KW-0521">NADP</keyword>
<evidence type="ECO:0000256" key="3">
    <source>
        <dbReference type="ARBA" id="ARBA00022857"/>
    </source>
</evidence>
<keyword evidence="2" id="KW-0288">FMN</keyword>
<organism evidence="6 7">
    <name type="scientific">Triticum urartu</name>
    <name type="common">Red wild einkorn</name>
    <name type="synonym">Crithodium urartu</name>
    <dbReference type="NCBI Taxonomy" id="4572"/>
    <lineage>
        <taxon>Eukaryota</taxon>
        <taxon>Viridiplantae</taxon>
        <taxon>Streptophyta</taxon>
        <taxon>Embryophyta</taxon>
        <taxon>Tracheophyta</taxon>
        <taxon>Spermatophyta</taxon>
        <taxon>Magnoliopsida</taxon>
        <taxon>Liliopsida</taxon>
        <taxon>Poales</taxon>
        <taxon>Poaceae</taxon>
        <taxon>BOP clade</taxon>
        <taxon>Pooideae</taxon>
        <taxon>Triticodae</taxon>
        <taxon>Triticeae</taxon>
        <taxon>Triticinae</taxon>
        <taxon>Triticum</taxon>
    </lineage>
</organism>
<reference evidence="6" key="3">
    <citation type="submission" date="2022-06" db="UniProtKB">
        <authorList>
            <consortium name="EnsemblPlants"/>
        </authorList>
    </citation>
    <scope>IDENTIFICATION</scope>
</reference>
<reference evidence="6" key="2">
    <citation type="submission" date="2018-03" db="EMBL/GenBank/DDBJ databases">
        <title>The Triticum urartu genome reveals the dynamic nature of wheat genome evolution.</title>
        <authorList>
            <person name="Ling H."/>
            <person name="Ma B."/>
            <person name="Shi X."/>
            <person name="Liu H."/>
            <person name="Dong L."/>
            <person name="Sun H."/>
            <person name="Cao Y."/>
            <person name="Gao Q."/>
            <person name="Zheng S."/>
            <person name="Li Y."/>
            <person name="Yu Y."/>
            <person name="Du H."/>
            <person name="Qi M."/>
            <person name="Li Y."/>
            <person name="Yu H."/>
            <person name="Cui Y."/>
            <person name="Wang N."/>
            <person name="Chen C."/>
            <person name="Wu H."/>
            <person name="Zhao Y."/>
            <person name="Zhang J."/>
            <person name="Li Y."/>
            <person name="Zhou W."/>
            <person name="Zhang B."/>
            <person name="Hu W."/>
            <person name="Eijk M."/>
            <person name="Tang J."/>
            <person name="Witsenboer H."/>
            <person name="Zhao S."/>
            <person name="Li Z."/>
            <person name="Zhang A."/>
            <person name="Wang D."/>
            <person name="Liang C."/>
        </authorList>
    </citation>
    <scope>NUCLEOTIDE SEQUENCE [LARGE SCALE GENOMIC DNA]</scope>
    <source>
        <strain evidence="6">cv. G1812</strain>
    </source>
</reference>
<evidence type="ECO:0000256" key="4">
    <source>
        <dbReference type="ARBA" id="ARBA00023002"/>
    </source>
</evidence>
<reference evidence="7" key="1">
    <citation type="journal article" date="2013" name="Nature">
        <title>Draft genome of the wheat A-genome progenitor Triticum urartu.</title>
        <authorList>
            <person name="Ling H.Q."/>
            <person name="Zhao S."/>
            <person name="Liu D."/>
            <person name="Wang J."/>
            <person name="Sun H."/>
            <person name="Zhang C."/>
            <person name="Fan H."/>
            <person name="Li D."/>
            <person name="Dong L."/>
            <person name="Tao Y."/>
            <person name="Gao C."/>
            <person name="Wu H."/>
            <person name="Li Y."/>
            <person name="Cui Y."/>
            <person name="Guo X."/>
            <person name="Zheng S."/>
            <person name="Wang B."/>
            <person name="Yu K."/>
            <person name="Liang Q."/>
            <person name="Yang W."/>
            <person name="Lou X."/>
            <person name="Chen J."/>
            <person name="Feng M."/>
            <person name="Jian J."/>
            <person name="Zhang X."/>
            <person name="Luo G."/>
            <person name="Jiang Y."/>
            <person name="Liu J."/>
            <person name="Wang Z."/>
            <person name="Sha Y."/>
            <person name="Zhang B."/>
            <person name="Wu H."/>
            <person name="Tang D."/>
            <person name="Shen Q."/>
            <person name="Xue P."/>
            <person name="Zou S."/>
            <person name="Wang X."/>
            <person name="Liu X."/>
            <person name="Wang F."/>
            <person name="Yang Y."/>
            <person name="An X."/>
            <person name="Dong Z."/>
            <person name="Zhang K."/>
            <person name="Zhang X."/>
            <person name="Luo M.C."/>
            <person name="Dvorak J."/>
            <person name="Tong Y."/>
            <person name="Wang J."/>
            <person name="Yang H."/>
            <person name="Li Z."/>
            <person name="Wang D."/>
            <person name="Zhang A."/>
            <person name="Wang J."/>
        </authorList>
    </citation>
    <scope>NUCLEOTIDE SEQUENCE</scope>
    <source>
        <strain evidence="7">cv. G1812</strain>
    </source>
</reference>
<feature type="compositionally biased region" description="Basic and acidic residues" evidence="5">
    <location>
        <begin position="1"/>
        <end position="10"/>
    </location>
</feature>
<dbReference type="Gramene" id="TuG1812G0200000319.01.T01">
    <property type="protein sequence ID" value="TuG1812G0200000319.01.T01"/>
    <property type="gene ID" value="TuG1812G0200000319.01"/>
</dbReference>
<dbReference type="PANTHER" id="PTHR22893">
    <property type="entry name" value="NADH OXIDOREDUCTASE-RELATED"/>
    <property type="match status" value="1"/>
</dbReference>
<accession>A0A8R7P936</accession>
<protein>
    <submittedName>
        <fullName evidence="6">Uncharacterized protein</fullName>
    </submittedName>
</protein>
<feature type="region of interest" description="Disordered" evidence="5">
    <location>
        <begin position="1"/>
        <end position="34"/>
    </location>
</feature>
<keyword evidence="1" id="KW-0285">Flavoprotein</keyword>
<proteinExistence type="predicted"/>
<dbReference type="Proteomes" id="UP000015106">
    <property type="component" value="Chromosome 2"/>
</dbReference>
<dbReference type="Gene3D" id="3.20.20.70">
    <property type="entry name" value="Aldolase class I"/>
    <property type="match status" value="1"/>
</dbReference>